<evidence type="ECO:0000313" key="3">
    <source>
        <dbReference type="Proteomes" id="UP000501179"/>
    </source>
</evidence>
<feature type="transmembrane region" description="Helical" evidence="1">
    <location>
        <begin position="156"/>
        <end position="173"/>
    </location>
</feature>
<dbReference type="EMBL" id="CP050177">
    <property type="protein sequence ID" value="QIQ03612.1"/>
    <property type="molecule type" value="Genomic_DNA"/>
</dbReference>
<feature type="transmembrane region" description="Helical" evidence="1">
    <location>
        <begin position="6"/>
        <end position="28"/>
    </location>
</feature>
<keyword evidence="1" id="KW-1133">Transmembrane helix</keyword>
<sequence length="214" mass="23683">MIKHFLAAALITAALWAGSTAVLLLIGFGHVRTVRALMAVRRGLPRLPAGAVFHSRAGEVVMTWYNGARDADESLLLVRFSPPTLLRWRSGRGKSKAAVARRVNAELAWRTALVPLVTLPVFATTIWLAFTDSWLWIYATLYLVAHYALRAVSNRIFFFKFGFLSGVTAYLFLDRAELWHPSPTVAASLFFAMSVSAMALVAVAERSESRTADR</sequence>
<protein>
    <submittedName>
        <fullName evidence="2">Uncharacterized protein</fullName>
    </submittedName>
</protein>
<feature type="transmembrane region" description="Helical" evidence="1">
    <location>
        <begin position="107"/>
        <end position="127"/>
    </location>
</feature>
<dbReference type="AlphaFoldDB" id="A0A6G9GZA2"/>
<organism evidence="2 3">
    <name type="scientific">Streptomyces liangshanensis</name>
    <dbReference type="NCBI Taxonomy" id="2717324"/>
    <lineage>
        <taxon>Bacteria</taxon>
        <taxon>Bacillati</taxon>
        <taxon>Actinomycetota</taxon>
        <taxon>Actinomycetes</taxon>
        <taxon>Kitasatosporales</taxon>
        <taxon>Streptomycetaceae</taxon>
        <taxon>Streptomyces</taxon>
    </lineage>
</organism>
<keyword evidence="1" id="KW-0472">Membrane</keyword>
<reference evidence="2 3" key="1">
    <citation type="submission" date="2020-03" db="EMBL/GenBank/DDBJ databases">
        <title>A novel species.</title>
        <authorList>
            <person name="Gao J."/>
        </authorList>
    </citation>
    <scope>NUCLEOTIDE SEQUENCE [LARGE SCALE GENOMIC DNA]</scope>
    <source>
        <strain evidence="2 3">QMT-12</strain>
    </source>
</reference>
<evidence type="ECO:0000313" key="2">
    <source>
        <dbReference type="EMBL" id="QIQ03612.1"/>
    </source>
</evidence>
<feature type="transmembrane region" description="Helical" evidence="1">
    <location>
        <begin position="185"/>
        <end position="204"/>
    </location>
</feature>
<accession>A0A6G9GZA2</accession>
<dbReference type="KEGG" id="slia:HA039_15885"/>
<proteinExistence type="predicted"/>
<gene>
    <name evidence="2" type="ORF">HA039_15885</name>
</gene>
<feature type="transmembrane region" description="Helical" evidence="1">
    <location>
        <begin position="133"/>
        <end position="149"/>
    </location>
</feature>
<evidence type="ECO:0000256" key="1">
    <source>
        <dbReference type="SAM" id="Phobius"/>
    </source>
</evidence>
<name>A0A6G9GZA2_9ACTN</name>
<dbReference type="RefSeq" id="WP_167029804.1">
    <property type="nucleotide sequence ID" value="NZ_CP050177.1"/>
</dbReference>
<keyword evidence="1" id="KW-0812">Transmembrane</keyword>
<keyword evidence="3" id="KW-1185">Reference proteome</keyword>
<dbReference type="Proteomes" id="UP000501179">
    <property type="component" value="Chromosome"/>
</dbReference>